<evidence type="ECO:0000256" key="9">
    <source>
        <dbReference type="ARBA" id="ARBA00023235"/>
    </source>
</evidence>
<feature type="domain" description="Toprim" evidence="11">
    <location>
        <begin position="7"/>
        <end position="117"/>
    </location>
</feature>
<keyword evidence="5" id="KW-0862">Zinc</keyword>
<evidence type="ECO:0000256" key="3">
    <source>
        <dbReference type="ARBA" id="ARBA00022723"/>
    </source>
</evidence>
<feature type="site" description="Interaction with DNA" evidence="10">
    <location>
        <position position="37"/>
    </location>
</feature>
<feature type="site" description="Interaction with DNA" evidence="10">
    <location>
        <position position="152"/>
    </location>
</feature>
<dbReference type="SUPFAM" id="SSF56712">
    <property type="entry name" value="Prokaryotic type I DNA topoisomerase"/>
    <property type="match status" value="1"/>
</dbReference>
<dbReference type="PANTHER" id="PTHR42785">
    <property type="entry name" value="DNA TOPOISOMERASE, TYPE IA, CORE"/>
    <property type="match status" value="1"/>
</dbReference>
<dbReference type="Gene3D" id="2.70.20.10">
    <property type="entry name" value="Topoisomerase I, domain 3"/>
    <property type="match status" value="1"/>
</dbReference>
<evidence type="ECO:0000256" key="6">
    <source>
        <dbReference type="ARBA" id="ARBA00022842"/>
    </source>
</evidence>
<reference evidence="13 14" key="1">
    <citation type="submission" date="2017-09" db="EMBL/GenBank/DDBJ databases">
        <title>Depth-based differentiation of microbial function through sediment-hosted aquifers and enrichment of novel symbionts in the deep terrestrial subsurface.</title>
        <authorList>
            <person name="Probst A.J."/>
            <person name="Ladd B."/>
            <person name="Jarett J.K."/>
            <person name="Geller-Mcgrath D.E."/>
            <person name="Sieber C.M."/>
            <person name="Emerson J.B."/>
            <person name="Anantharaman K."/>
            <person name="Thomas B.C."/>
            <person name="Malmstrom R."/>
            <person name="Stieglmeier M."/>
            <person name="Klingl A."/>
            <person name="Woyke T."/>
            <person name="Ryan C.M."/>
            <person name="Banfield J.F."/>
        </authorList>
    </citation>
    <scope>NUCLEOTIDE SEQUENCE [LARGE SCALE GENOMIC DNA]</scope>
    <source>
        <strain evidence="13">CG11_big_fil_rev_8_21_14_0_20_42_13</strain>
    </source>
</reference>
<dbReference type="HAMAP" id="MF_00952">
    <property type="entry name" value="Topoisom_1_prok"/>
    <property type="match status" value="1"/>
</dbReference>
<keyword evidence="7 10" id="KW-0799">Topoisomerase</keyword>
<evidence type="ECO:0000256" key="2">
    <source>
        <dbReference type="ARBA" id="ARBA00009446"/>
    </source>
</evidence>
<dbReference type="Gene3D" id="1.10.460.10">
    <property type="entry name" value="Topoisomerase I, domain 2"/>
    <property type="match status" value="1"/>
</dbReference>
<comment type="catalytic activity">
    <reaction evidence="1 10">
        <text>ATP-independent breakage of single-stranded DNA, followed by passage and rejoining.</text>
        <dbReference type="EC" id="5.6.2.1"/>
    </reaction>
</comment>
<dbReference type="InterPro" id="IPR003601">
    <property type="entry name" value="Topo_IA_2"/>
</dbReference>
<dbReference type="InterPro" id="IPR013826">
    <property type="entry name" value="Topo_IA_cen_sub3"/>
</dbReference>
<dbReference type="CDD" id="cd00186">
    <property type="entry name" value="TOP1Ac"/>
    <property type="match status" value="1"/>
</dbReference>
<dbReference type="PROSITE" id="PS00396">
    <property type="entry name" value="TOPO_IA_1"/>
    <property type="match status" value="1"/>
</dbReference>
<feature type="site" description="Interaction with DNA" evidence="10">
    <location>
        <position position="168"/>
    </location>
</feature>
<comment type="function">
    <text evidence="10">Releases the supercoiling and torsional tension of DNA, which is introduced during the DNA replication and transcription, by transiently cleaving and rejoining one strand of the DNA duplex. Introduces a single-strand break via transesterification at a target site in duplex DNA. The scissile phosphodiester is attacked by the catalytic tyrosine of the enzyme, resulting in the formation of a DNA-(5'-phosphotyrosyl)-enzyme intermediate and the expulsion of a 3'-OH DNA strand. The free DNA strand then undergoes passage around the unbroken strand, thus removing DNA supercoils. Finally, in the religation step, the DNA 3'-OH attacks the covalent intermediate to expel the active-site tyrosine and restore the DNA phosphodiester backbone.</text>
</comment>
<dbReference type="PRINTS" id="PR00417">
    <property type="entry name" value="PRTPISMRASEI"/>
</dbReference>
<dbReference type="Pfam" id="PF01751">
    <property type="entry name" value="Toprim"/>
    <property type="match status" value="1"/>
</dbReference>
<dbReference type="Pfam" id="PF01131">
    <property type="entry name" value="Topoisom_bac"/>
    <property type="match status" value="1"/>
</dbReference>
<dbReference type="Gene3D" id="3.30.65.10">
    <property type="entry name" value="Bacterial Topoisomerase I, domain 1"/>
    <property type="match status" value="2"/>
</dbReference>
<name>A0A2H0LXD6_9BACT</name>
<dbReference type="PROSITE" id="PS52039">
    <property type="entry name" value="TOPO_IA_2"/>
    <property type="match status" value="1"/>
</dbReference>
<evidence type="ECO:0000259" key="11">
    <source>
        <dbReference type="PROSITE" id="PS50880"/>
    </source>
</evidence>
<evidence type="ECO:0000256" key="1">
    <source>
        <dbReference type="ARBA" id="ARBA00000213"/>
    </source>
</evidence>
<dbReference type="InterPro" id="IPR023406">
    <property type="entry name" value="Topo_IA_AS"/>
</dbReference>
<dbReference type="PANTHER" id="PTHR42785:SF1">
    <property type="entry name" value="DNA TOPOISOMERASE"/>
    <property type="match status" value="1"/>
</dbReference>
<gene>
    <name evidence="10" type="primary">topA</name>
    <name evidence="13" type="ORF">COV72_05355</name>
</gene>
<proteinExistence type="inferred from homology"/>
<comment type="subunit">
    <text evidence="10">Monomer.</text>
</comment>
<evidence type="ECO:0000313" key="13">
    <source>
        <dbReference type="EMBL" id="PIQ89068.1"/>
    </source>
</evidence>
<organism evidence="13 14">
    <name type="scientific">Candidatus Ghiorseimicrobium undicola</name>
    <dbReference type="NCBI Taxonomy" id="1974746"/>
    <lineage>
        <taxon>Bacteria</taxon>
        <taxon>Pseudomonadati</taxon>
        <taxon>Candidatus Omnitrophota</taxon>
        <taxon>Candidatus Ghiorseimicrobium</taxon>
    </lineage>
</organism>
<dbReference type="SUPFAM" id="SSF57783">
    <property type="entry name" value="Zinc beta-ribbon"/>
    <property type="match status" value="1"/>
</dbReference>
<comment type="similarity">
    <text evidence="2 10">Belongs to the type IA topoisomerase family.</text>
</comment>
<evidence type="ECO:0000256" key="8">
    <source>
        <dbReference type="ARBA" id="ARBA00023125"/>
    </source>
</evidence>
<dbReference type="InterPro" id="IPR003602">
    <property type="entry name" value="Topo_IA_DNA-bd_dom"/>
</dbReference>
<dbReference type="InterPro" id="IPR005733">
    <property type="entry name" value="TopoI_bac-type"/>
</dbReference>
<evidence type="ECO:0000259" key="12">
    <source>
        <dbReference type="PROSITE" id="PS52039"/>
    </source>
</evidence>
<dbReference type="InterPro" id="IPR013497">
    <property type="entry name" value="Topo_IA_cen"/>
</dbReference>
<dbReference type="AlphaFoldDB" id="A0A2H0LXD6"/>
<dbReference type="GO" id="GO:0003677">
    <property type="term" value="F:DNA binding"/>
    <property type="evidence" value="ECO:0007669"/>
    <property type="project" value="UniProtKB-KW"/>
</dbReference>
<feature type="site" description="Interaction with DNA" evidence="10">
    <location>
        <position position="312"/>
    </location>
</feature>
<keyword evidence="9 10" id="KW-0413">Isomerase</keyword>
<dbReference type="EC" id="5.6.2.1" evidence="10"/>
<feature type="site" description="Interaction with DNA" evidence="10">
    <location>
        <position position="153"/>
    </location>
</feature>
<evidence type="ECO:0000256" key="5">
    <source>
        <dbReference type="ARBA" id="ARBA00022833"/>
    </source>
</evidence>
<evidence type="ECO:0000256" key="4">
    <source>
        <dbReference type="ARBA" id="ARBA00022771"/>
    </source>
</evidence>
<dbReference type="GO" id="GO:0003917">
    <property type="term" value="F:DNA topoisomerase type I (single strand cut, ATP-independent) activity"/>
    <property type="evidence" value="ECO:0007669"/>
    <property type="project" value="UniProtKB-UniRule"/>
</dbReference>
<dbReference type="InterPro" id="IPR028612">
    <property type="entry name" value="Topoisom_1_IA"/>
</dbReference>
<feature type="active site" description="O-(5'-phospho-DNA)-tyrosine intermediate" evidence="10">
    <location>
        <position position="310"/>
    </location>
</feature>
<comment type="caution">
    <text evidence="13">The sequence shown here is derived from an EMBL/GenBank/DDBJ whole genome shotgun (WGS) entry which is preliminary data.</text>
</comment>
<dbReference type="InterPro" id="IPR013825">
    <property type="entry name" value="Topo_IA_cen_sub2"/>
</dbReference>
<dbReference type="CDD" id="cd03363">
    <property type="entry name" value="TOPRIM_TopoIA_TopoI"/>
    <property type="match status" value="1"/>
</dbReference>
<dbReference type="SMART" id="SM00437">
    <property type="entry name" value="TOP1Ac"/>
    <property type="match status" value="1"/>
</dbReference>
<evidence type="ECO:0000256" key="10">
    <source>
        <dbReference type="HAMAP-Rule" id="MF_00952"/>
    </source>
</evidence>
<dbReference type="GO" id="GO:0006265">
    <property type="term" value="P:DNA topological change"/>
    <property type="evidence" value="ECO:0007669"/>
    <property type="project" value="UniProtKB-UniRule"/>
</dbReference>
<keyword evidence="4" id="KW-0863">Zinc-finger</keyword>
<dbReference type="NCBIfam" id="TIGR01051">
    <property type="entry name" value="topA_bact"/>
    <property type="match status" value="1"/>
</dbReference>
<dbReference type="InterPro" id="IPR034149">
    <property type="entry name" value="TOPRIM_TopoI"/>
</dbReference>
<dbReference type="InterPro" id="IPR000380">
    <property type="entry name" value="Topo_IA"/>
</dbReference>
<dbReference type="GO" id="GO:0005694">
    <property type="term" value="C:chromosome"/>
    <property type="evidence" value="ECO:0007669"/>
    <property type="project" value="InterPro"/>
</dbReference>
<dbReference type="PROSITE" id="PS50880">
    <property type="entry name" value="TOPRIM"/>
    <property type="match status" value="1"/>
</dbReference>
<dbReference type="SMART" id="SM00493">
    <property type="entry name" value="TOPRIM"/>
    <property type="match status" value="1"/>
</dbReference>
<evidence type="ECO:0000256" key="7">
    <source>
        <dbReference type="ARBA" id="ARBA00023029"/>
    </source>
</evidence>
<feature type="site" description="Interaction with DNA" evidence="10">
    <location>
        <position position="156"/>
    </location>
</feature>
<protein>
    <recommendedName>
        <fullName evidence="10">DNA topoisomerase 1</fullName>
        <ecNumber evidence="10">5.6.2.1</ecNumber>
    </recommendedName>
    <alternativeName>
        <fullName evidence="10">DNA topoisomerase I</fullName>
    </alternativeName>
</protein>
<dbReference type="GO" id="GO:0008270">
    <property type="term" value="F:zinc ion binding"/>
    <property type="evidence" value="ECO:0007669"/>
    <property type="project" value="UniProtKB-KW"/>
</dbReference>
<dbReference type="InterPro" id="IPR006171">
    <property type="entry name" value="TOPRIM_dom"/>
</dbReference>
<feature type="domain" description="Topo IA-type catalytic" evidence="12">
    <location>
        <begin position="142"/>
        <end position="567"/>
    </location>
</feature>
<feature type="site" description="Interaction with DNA" evidence="10">
    <location>
        <position position="499"/>
    </location>
</feature>
<dbReference type="Proteomes" id="UP000229641">
    <property type="component" value="Unassembled WGS sequence"/>
</dbReference>
<dbReference type="EMBL" id="PCWA01000075">
    <property type="protein sequence ID" value="PIQ89068.1"/>
    <property type="molecule type" value="Genomic_DNA"/>
</dbReference>
<accession>A0A2H0LXD6</accession>
<feature type="site" description="Interaction with DNA" evidence="10">
    <location>
        <position position="161"/>
    </location>
</feature>
<dbReference type="InterPro" id="IPR013498">
    <property type="entry name" value="Topo_IA_Znf"/>
</dbReference>
<dbReference type="InterPro" id="IPR013824">
    <property type="entry name" value="Topo_IA_cen_sub1"/>
</dbReference>
<dbReference type="InterPro" id="IPR023405">
    <property type="entry name" value="Topo_IA_core_domain"/>
</dbReference>
<keyword evidence="3" id="KW-0479">Metal-binding</keyword>
<dbReference type="SMART" id="SM00436">
    <property type="entry name" value="TOP1Bc"/>
    <property type="match status" value="1"/>
</dbReference>
<keyword evidence="8 10" id="KW-0238">DNA-binding</keyword>
<dbReference type="Pfam" id="PF01396">
    <property type="entry name" value="Zn_ribbon_Top1"/>
    <property type="match status" value="2"/>
</dbReference>
<sequence>MAKKNSKNLVVVESPAKAKTLGKFLGDDFSIVASYGHIVDLPASSMGVDIEHDFTPTYVVLKAKQKALSGIKKEVKGKTRIYIATDPDREGEAIGWHIMNKLAEIKPKSKKLPEKKEFLRVVFHEITKSAVLDAFGHPRQMDVNLIEAQQGRRILDRVLGYQLSPLLWKKISRGLSAGRVQSVALRLIVERERAILEFKPQEYWNIEAELSKEDMNFRARLEKIDGEKADLGNKEKTGSINDEIKSQQFVVESIKQIQKKRNPYPPFITSTLQQEAFNKLGFTANKTMALAQALYEGVELPAGPQGLITYMRTDSPRAADSAIKQVREYIEKSAGKEYLPDNPNYYKAKKSAQEAHEAIRPASVLNRPQDLEEFLDEDLFKLYNLIWMRFVASQMNPALYLQTSVDIKAGRFVFRASGTKLLFAGFSVLYKTDDEDKESKILPELIKDEHIKLLALYPTQHFTKPPPRFSDATLVRLLEENGIGRPSTYAPTLQTLVYRDYVRRNSGYLRPTELGMKVIDLLVEYFGNVINVEFTAQIEENLDKIEEGKIKYAEILRDFYGPFKADLDFAHKNIKKEVVYVEEACPNCQKPLVIKWGRSGKFLSCSAFPECRFAKSITTGIKCPEPDCPGELVERRGMRGRFFYGCTNYPNCKFTSNKLPKNTDDHKSEEAEHPHG</sequence>
<dbReference type="Gene3D" id="1.10.290.10">
    <property type="entry name" value="Topoisomerase I, domain 4"/>
    <property type="match status" value="1"/>
</dbReference>
<dbReference type="Gene3D" id="3.40.50.140">
    <property type="match status" value="1"/>
</dbReference>
<evidence type="ECO:0000313" key="14">
    <source>
        <dbReference type="Proteomes" id="UP000229641"/>
    </source>
</evidence>
<feature type="region of interest" description="Interaction with DNA" evidence="10">
    <location>
        <begin position="176"/>
        <end position="181"/>
    </location>
</feature>
<keyword evidence="6" id="KW-0460">Magnesium</keyword>